<feature type="region of interest" description="Disordered" evidence="1">
    <location>
        <begin position="14"/>
        <end position="59"/>
    </location>
</feature>
<dbReference type="EMBL" id="ONZQ02000004">
    <property type="protein sequence ID" value="SPO00787.1"/>
    <property type="molecule type" value="Genomic_DNA"/>
</dbReference>
<protein>
    <submittedName>
        <fullName evidence="2">Uncharacterized protein</fullName>
    </submittedName>
</protein>
<sequence>MAVIDTTTYTPGSAILYGRSGYNKSGDDDTPRSLSGPLGLNRAGDDDDETSNAGRSGYN</sequence>
<gene>
    <name evidence="2" type="ORF">DNG_03535</name>
</gene>
<name>A0AAE8MW91_9PEZI</name>
<proteinExistence type="predicted"/>
<accession>A0AAE8MW91</accession>
<keyword evidence="3" id="KW-1185">Reference proteome</keyword>
<comment type="caution">
    <text evidence="2">The sequence shown here is derived from an EMBL/GenBank/DDBJ whole genome shotgun (WGS) entry which is preliminary data.</text>
</comment>
<evidence type="ECO:0000256" key="1">
    <source>
        <dbReference type="SAM" id="MobiDB-lite"/>
    </source>
</evidence>
<organism evidence="2 3">
    <name type="scientific">Cephalotrichum gorgonifer</name>
    <dbReference type="NCBI Taxonomy" id="2041049"/>
    <lineage>
        <taxon>Eukaryota</taxon>
        <taxon>Fungi</taxon>
        <taxon>Dikarya</taxon>
        <taxon>Ascomycota</taxon>
        <taxon>Pezizomycotina</taxon>
        <taxon>Sordariomycetes</taxon>
        <taxon>Hypocreomycetidae</taxon>
        <taxon>Microascales</taxon>
        <taxon>Microascaceae</taxon>
        <taxon>Cephalotrichum</taxon>
    </lineage>
</organism>
<reference evidence="2" key="1">
    <citation type="submission" date="2018-03" db="EMBL/GenBank/DDBJ databases">
        <authorList>
            <person name="Guldener U."/>
        </authorList>
    </citation>
    <scope>NUCLEOTIDE SEQUENCE</scope>
</reference>
<dbReference type="AlphaFoldDB" id="A0AAE8MW91"/>
<evidence type="ECO:0000313" key="3">
    <source>
        <dbReference type="Proteomes" id="UP001187682"/>
    </source>
</evidence>
<dbReference type="Proteomes" id="UP001187682">
    <property type="component" value="Unassembled WGS sequence"/>
</dbReference>
<evidence type="ECO:0000313" key="2">
    <source>
        <dbReference type="EMBL" id="SPO00787.1"/>
    </source>
</evidence>